<dbReference type="EMBL" id="JACGWK010000002">
    <property type="protein sequence ID" value="KAL0370931.1"/>
    <property type="molecule type" value="Genomic_DNA"/>
</dbReference>
<comment type="caution">
    <text evidence="2">The sequence shown here is derived from an EMBL/GenBank/DDBJ whole genome shotgun (WGS) entry which is preliminary data.</text>
</comment>
<name>A0AAW2QU71_9LAMI</name>
<protein>
    <submittedName>
        <fullName evidence="2">Uncharacterized protein</fullName>
    </submittedName>
</protein>
<reference evidence="2" key="2">
    <citation type="journal article" date="2024" name="Plant">
        <title>Genomic evolution and insights into agronomic trait innovations of Sesamum species.</title>
        <authorList>
            <person name="Miao H."/>
            <person name="Wang L."/>
            <person name="Qu L."/>
            <person name="Liu H."/>
            <person name="Sun Y."/>
            <person name="Le M."/>
            <person name="Wang Q."/>
            <person name="Wei S."/>
            <person name="Zheng Y."/>
            <person name="Lin W."/>
            <person name="Duan Y."/>
            <person name="Cao H."/>
            <person name="Xiong S."/>
            <person name="Wang X."/>
            <person name="Wei L."/>
            <person name="Li C."/>
            <person name="Ma Q."/>
            <person name="Ju M."/>
            <person name="Zhao R."/>
            <person name="Li G."/>
            <person name="Mu C."/>
            <person name="Tian Q."/>
            <person name="Mei H."/>
            <person name="Zhang T."/>
            <person name="Gao T."/>
            <person name="Zhang H."/>
        </authorList>
    </citation>
    <scope>NUCLEOTIDE SEQUENCE</scope>
    <source>
        <strain evidence="2">G01</strain>
    </source>
</reference>
<feature type="region of interest" description="Disordered" evidence="1">
    <location>
        <begin position="1"/>
        <end position="57"/>
    </location>
</feature>
<evidence type="ECO:0000313" key="2">
    <source>
        <dbReference type="EMBL" id="KAL0370931.1"/>
    </source>
</evidence>
<accession>A0AAW2QU71</accession>
<gene>
    <name evidence="2" type="ORF">Sangu_0411200</name>
</gene>
<dbReference type="AlphaFoldDB" id="A0AAW2QU71"/>
<organism evidence="2">
    <name type="scientific">Sesamum angustifolium</name>
    <dbReference type="NCBI Taxonomy" id="2727405"/>
    <lineage>
        <taxon>Eukaryota</taxon>
        <taxon>Viridiplantae</taxon>
        <taxon>Streptophyta</taxon>
        <taxon>Embryophyta</taxon>
        <taxon>Tracheophyta</taxon>
        <taxon>Spermatophyta</taxon>
        <taxon>Magnoliopsida</taxon>
        <taxon>eudicotyledons</taxon>
        <taxon>Gunneridae</taxon>
        <taxon>Pentapetalae</taxon>
        <taxon>asterids</taxon>
        <taxon>lamiids</taxon>
        <taxon>Lamiales</taxon>
        <taxon>Pedaliaceae</taxon>
        <taxon>Sesamum</taxon>
    </lineage>
</organism>
<evidence type="ECO:0000256" key="1">
    <source>
        <dbReference type="SAM" id="MobiDB-lite"/>
    </source>
</evidence>
<reference evidence="2" key="1">
    <citation type="submission" date="2020-06" db="EMBL/GenBank/DDBJ databases">
        <authorList>
            <person name="Li T."/>
            <person name="Hu X."/>
            <person name="Zhang T."/>
            <person name="Song X."/>
            <person name="Zhang H."/>
            <person name="Dai N."/>
            <person name="Sheng W."/>
            <person name="Hou X."/>
            <person name="Wei L."/>
        </authorList>
    </citation>
    <scope>NUCLEOTIDE SEQUENCE</scope>
    <source>
        <strain evidence="2">G01</strain>
        <tissue evidence="2">Leaf</tissue>
    </source>
</reference>
<proteinExistence type="predicted"/>
<sequence>MRKKASGEAIVESDLGSFSSSDGREISVGGEKQIPVDQGAGAATIDSGHCWSLPRRK</sequence>